<evidence type="ECO:0000256" key="3">
    <source>
        <dbReference type="ARBA" id="ARBA00022692"/>
    </source>
</evidence>
<dbReference type="SUPFAM" id="SSF103473">
    <property type="entry name" value="MFS general substrate transporter"/>
    <property type="match status" value="1"/>
</dbReference>
<evidence type="ECO:0000313" key="9">
    <source>
        <dbReference type="Proteomes" id="UP000316905"/>
    </source>
</evidence>
<dbReference type="PROSITE" id="PS50850">
    <property type="entry name" value="MFS"/>
    <property type="match status" value="1"/>
</dbReference>
<feature type="transmembrane region" description="Helical" evidence="6">
    <location>
        <begin position="114"/>
        <end position="135"/>
    </location>
</feature>
<feature type="domain" description="Major facilitator superfamily (MFS) profile" evidence="7">
    <location>
        <begin position="23"/>
        <end position="455"/>
    </location>
</feature>
<dbReference type="Pfam" id="PF07690">
    <property type="entry name" value="MFS_1"/>
    <property type="match status" value="1"/>
</dbReference>
<dbReference type="EMBL" id="VLKY01000005">
    <property type="protein sequence ID" value="TWI55007.1"/>
    <property type="molecule type" value="Genomic_DNA"/>
</dbReference>
<feature type="transmembrane region" description="Helical" evidence="6">
    <location>
        <begin position="208"/>
        <end position="225"/>
    </location>
</feature>
<keyword evidence="9" id="KW-1185">Reference proteome</keyword>
<organism evidence="8 9">
    <name type="scientific">Pseudomonas duriflava</name>
    <dbReference type="NCBI Taxonomy" id="459528"/>
    <lineage>
        <taxon>Bacteria</taxon>
        <taxon>Pseudomonadati</taxon>
        <taxon>Pseudomonadota</taxon>
        <taxon>Gammaproteobacteria</taxon>
        <taxon>Pseudomonadales</taxon>
        <taxon>Pseudomonadaceae</taxon>
        <taxon>Pseudomonas</taxon>
    </lineage>
</organism>
<dbReference type="InterPro" id="IPR036259">
    <property type="entry name" value="MFS_trans_sf"/>
</dbReference>
<keyword evidence="4 6" id="KW-1133">Transmembrane helix</keyword>
<accession>A0A562QE26</accession>
<feature type="transmembrane region" description="Helical" evidence="6">
    <location>
        <begin position="270"/>
        <end position="296"/>
    </location>
</feature>
<feature type="transmembrane region" description="Helical" evidence="6">
    <location>
        <begin position="431"/>
        <end position="451"/>
    </location>
</feature>
<dbReference type="PANTHER" id="PTHR42718">
    <property type="entry name" value="MAJOR FACILITATOR SUPERFAMILY MULTIDRUG TRANSPORTER MFSC"/>
    <property type="match status" value="1"/>
</dbReference>
<sequence>MSSFAAPNAALADGLPTPRRYQAIAALLAAISMTVLDGGIANLALPSIAQVLNVDAAASVWIVTAYQLALVALLFPLSALAERVGLKRVFIGGVMMFSLASLGCALASNLTSLVISRALQGAGASAIMCVSAGIVRLTYPKRLLGRGIGINALCVALNSALAPSLGAAILTYASWPWLFAINLPISVLVLLMFRALPTSPRASRRLDPLSVMLNIGLFCMGISGLERLAEQPLLGVPLLMAATGCLVALLRHERSNPAPLLPVDLLQYPLFRHAMLASLCAFAAQMLCFIALPFYLQHQLGFTPLHTGALMMAWPLAVAVAAQVSGRLADVYPPQRLCVFGGLGIAAGLAGMALWPMDEHSLPLVLFLCLSGIGFGFFQVPNNRVLLTSTPQARSGATGGMQAAARQTGMALGAALIAVLLGLLPDQAPRTGLAIAAVLAMLSAAVSAKALRHRTE</sequence>
<feature type="transmembrane region" description="Helical" evidence="6">
    <location>
        <begin position="403"/>
        <end position="425"/>
    </location>
</feature>
<evidence type="ECO:0000256" key="1">
    <source>
        <dbReference type="ARBA" id="ARBA00004141"/>
    </source>
</evidence>
<keyword evidence="2" id="KW-0813">Transport</keyword>
<evidence type="ECO:0000259" key="7">
    <source>
        <dbReference type="PROSITE" id="PS50850"/>
    </source>
</evidence>
<name>A0A562QE26_9PSED</name>
<feature type="transmembrane region" description="Helical" evidence="6">
    <location>
        <begin position="21"/>
        <end position="44"/>
    </location>
</feature>
<feature type="transmembrane region" description="Helical" evidence="6">
    <location>
        <begin position="147"/>
        <end position="169"/>
    </location>
</feature>
<evidence type="ECO:0000256" key="6">
    <source>
        <dbReference type="SAM" id="Phobius"/>
    </source>
</evidence>
<dbReference type="Gene3D" id="1.20.1720.10">
    <property type="entry name" value="Multidrug resistance protein D"/>
    <property type="match status" value="1"/>
</dbReference>
<dbReference type="Gene3D" id="1.20.1250.20">
    <property type="entry name" value="MFS general substrate transporter like domains"/>
    <property type="match status" value="1"/>
</dbReference>
<comment type="caution">
    <text evidence="8">The sequence shown here is derived from an EMBL/GenBank/DDBJ whole genome shotgun (WGS) entry which is preliminary data.</text>
</comment>
<evidence type="ECO:0000256" key="2">
    <source>
        <dbReference type="ARBA" id="ARBA00022448"/>
    </source>
</evidence>
<dbReference type="GO" id="GO:0016020">
    <property type="term" value="C:membrane"/>
    <property type="evidence" value="ECO:0007669"/>
    <property type="project" value="UniProtKB-SubCell"/>
</dbReference>
<feature type="transmembrane region" description="Helical" evidence="6">
    <location>
        <begin position="337"/>
        <end position="355"/>
    </location>
</feature>
<dbReference type="PANTHER" id="PTHR42718:SF9">
    <property type="entry name" value="MAJOR FACILITATOR SUPERFAMILY MULTIDRUG TRANSPORTER MFSC"/>
    <property type="match status" value="1"/>
</dbReference>
<protein>
    <submittedName>
        <fullName evidence="8">DHA2 family multidrug resistance protein-like MFS transporter</fullName>
    </submittedName>
</protein>
<dbReference type="AlphaFoldDB" id="A0A562QE26"/>
<feature type="transmembrane region" description="Helical" evidence="6">
    <location>
        <begin position="308"/>
        <end position="325"/>
    </location>
</feature>
<proteinExistence type="predicted"/>
<dbReference type="GO" id="GO:0022857">
    <property type="term" value="F:transmembrane transporter activity"/>
    <property type="evidence" value="ECO:0007669"/>
    <property type="project" value="InterPro"/>
</dbReference>
<keyword evidence="3 6" id="KW-0812">Transmembrane</keyword>
<dbReference type="OrthoDB" id="9812221at2"/>
<feature type="transmembrane region" description="Helical" evidence="6">
    <location>
        <begin position="56"/>
        <end position="77"/>
    </location>
</feature>
<evidence type="ECO:0000256" key="5">
    <source>
        <dbReference type="ARBA" id="ARBA00023136"/>
    </source>
</evidence>
<gene>
    <name evidence="8" type="ORF">IQ22_01918</name>
</gene>
<evidence type="ECO:0000313" key="8">
    <source>
        <dbReference type="EMBL" id="TWI55007.1"/>
    </source>
</evidence>
<dbReference type="Proteomes" id="UP000316905">
    <property type="component" value="Unassembled WGS sequence"/>
</dbReference>
<dbReference type="CDD" id="cd17321">
    <property type="entry name" value="MFS_MMR_MDR_like"/>
    <property type="match status" value="1"/>
</dbReference>
<reference evidence="8 9" key="1">
    <citation type="journal article" date="2015" name="Stand. Genomic Sci.">
        <title>Genomic Encyclopedia of Bacterial and Archaeal Type Strains, Phase III: the genomes of soil and plant-associated and newly described type strains.</title>
        <authorList>
            <person name="Whitman W.B."/>
            <person name="Woyke T."/>
            <person name="Klenk H.P."/>
            <person name="Zhou Y."/>
            <person name="Lilburn T.G."/>
            <person name="Beck B.J."/>
            <person name="De Vos P."/>
            <person name="Vandamme P."/>
            <person name="Eisen J.A."/>
            <person name="Garrity G."/>
            <person name="Hugenholtz P."/>
            <person name="Kyrpides N.C."/>
        </authorList>
    </citation>
    <scope>NUCLEOTIDE SEQUENCE [LARGE SCALE GENOMIC DNA]</scope>
    <source>
        <strain evidence="8 9">CGMCC 1.6858</strain>
    </source>
</reference>
<evidence type="ECO:0000256" key="4">
    <source>
        <dbReference type="ARBA" id="ARBA00022989"/>
    </source>
</evidence>
<dbReference type="InterPro" id="IPR020846">
    <property type="entry name" value="MFS_dom"/>
</dbReference>
<keyword evidence="5 6" id="KW-0472">Membrane</keyword>
<dbReference type="InterPro" id="IPR011701">
    <property type="entry name" value="MFS"/>
</dbReference>
<dbReference type="RefSeq" id="WP_145141002.1">
    <property type="nucleotide sequence ID" value="NZ_VLKY01000005.1"/>
</dbReference>
<feature type="transmembrane region" description="Helical" evidence="6">
    <location>
        <begin position="175"/>
        <end position="196"/>
    </location>
</feature>
<feature type="transmembrane region" description="Helical" evidence="6">
    <location>
        <begin position="231"/>
        <end position="250"/>
    </location>
</feature>
<feature type="transmembrane region" description="Helical" evidence="6">
    <location>
        <begin position="89"/>
        <end position="108"/>
    </location>
</feature>
<dbReference type="PRINTS" id="PR01036">
    <property type="entry name" value="TCRTETB"/>
</dbReference>
<comment type="subcellular location">
    <subcellularLocation>
        <location evidence="1">Membrane</location>
        <topology evidence="1">Multi-pass membrane protein</topology>
    </subcellularLocation>
</comment>
<feature type="transmembrane region" description="Helical" evidence="6">
    <location>
        <begin position="361"/>
        <end position="382"/>
    </location>
</feature>